<name>A0ABX3SMA5_MYCMA</name>
<evidence type="ECO:0000256" key="1">
    <source>
        <dbReference type="SAM" id="MobiDB-lite"/>
    </source>
</evidence>
<feature type="compositionally biased region" description="Basic and acidic residues" evidence="1">
    <location>
        <begin position="35"/>
        <end position="45"/>
    </location>
</feature>
<gene>
    <name evidence="2" type="ORF">BST29_23360</name>
</gene>
<feature type="compositionally biased region" description="Basic residues" evidence="1">
    <location>
        <begin position="46"/>
        <end position="56"/>
    </location>
</feature>
<dbReference type="Proteomes" id="UP000243140">
    <property type="component" value="Unassembled WGS sequence"/>
</dbReference>
<accession>A0ABX3SMA5</accession>
<evidence type="ECO:0000313" key="3">
    <source>
        <dbReference type="Proteomes" id="UP000243140"/>
    </source>
</evidence>
<dbReference type="EMBL" id="MVHV01000041">
    <property type="protein sequence ID" value="ORA77448.1"/>
    <property type="molecule type" value="Genomic_DNA"/>
</dbReference>
<sequence length="104" mass="11847">MKPIENSRTRTNTLQRNRARINTLEGSRTGSPNHRLNDGIDDHVQHTRASRRRGNNRAHCGSQKSAGSRTQPDHTAPVTRLRFQRPAMTPHTVLFAFHLRAFLS</sequence>
<evidence type="ECO:0000313" key="2">
    <source>
        <dbReference type="EMBL" id="ORA77448.1"/>
    </source>
</evidence>
<keyword evidence="3" id="KW-1185">Reference proteome</keyword>
<protein>
    <submittedName>
        <fullName evidence="2">Uncharacterized protein</fullName>
    </submittedName>
</protein>
<reference evidence="2 3" key="1">
    <citation type="submission" date="2017-02" db="EMBL/GenBank/DDBJ databases">
        <title>The new phylogeny of genus Mycobacterium.</title>
        <authorList>
            <person name="Tortoli E."/>
            <person name="Trovato A."/>
            <person name="Cirillo D.M."/>
        </authorList>
    </citation>
    <scope>NUCLEOTIDE SEQUENCE [LARGE SCALE GENOMIC DNA]</scope>
    <source>
        <strain evidence="2 3">IP1130001</strain>
    </source>
</reference>
<proteinExistence type="predicted"/>
<comment type="caution">
    <text evidence="2">The sequence shown here is derived from an EMBL/GenBank/DDBJ whole genome shotgun (WGS) entry which is preliminary data.</text>
</comment>
<feature type="region of interest" description="Disordered" evidence="1">
    <location>
        <begin position="1"/>
        <end position="84"/>
    </location>
</feature>
<organism evidence="2 3">
    <name type="scientific">Mycobacterium malmoense</name>
    <dbReference type="NCBI Taxonomy" id="1780"/>
    <lineage>
        <taxon>Bacteria</taxon>
        <taxon>Bacillati</taxon>
        <taxon>Actinomycetota</taxon>
        <taxon>Actinomycetes</taxon>
        <taxon>Mycobacteriales</taxon>
        <taxon>Mycobacteriaceae</taxon>
        <taxon>Mycobacterium</taxon>
    </lineage>
</organism>
<feature type="compositionally biased region" description="Polar residues" evidence="1">
    <location>
        <begin position="24"/>
        <end position="34"/>
    </location>
</feature>